<dbReference type="InterPro" id="IPR016155">
    <property type="entry name" value="Mopterin_synth/thiamin_S_b"/>
</dbReference>
<protein>
    <submittedName>
        <fullName evidence="1">MoaD/ThiS family protein</fullName>
    </submittedName>
</protein>
<dbReference type="InterPro" id="IPR012675">
    <property type="entry name" value="Beta-grasp_dom_sf"/>
</dbReference>
<dbReference type="Gene3D" id="3.10.20.30">
    <property type="match status" value="1"/>
</dbReference>
<sequence length="85" mass="9464">MIQILFFARLREQLGQSKVQLSSDALETPTSIQTVLDYLQHQNPSWRDALSSPDLCFAIDQEQAQVTDLISQNCEVAIFPPVTGG</sequence>
<gene>
    <name evidence="1" type="ORF">DBZ36_06820</name>
</gene>
<dbReference type="OrthoDB" id="9801945at2"/>
<dbReference type="AlphaFoldDB" id="A0A420EHJ8"/>
<accession>A0A420EHJ8</accession>
<proteinExistence type="predicted"/>
<dbReference type="SUPFAM" id="SSF54285">
    <property type="entry name" value="MoaD/ThiS"/>
    <property type="match status" value="1"/>
</dbReference>
<keyword evidence="2" id="KW-1185">Reference proteome</keyword>
<organism evidence="1 2">
    <name type="scientific">Alginatibacterium sediminis</name>
    <dbReference type="NCBI Taxonomy" id="2164068"/>
    <lineage>
        <taxon>Bacteria</taxon>
        <taxon>Pseudomonadati</taxon>
        <taxon>Pseudomonadota</taxon>
        <taxon>Gammaproteobacteria</taxon>
        <taxon>Alteromonadales</taxon>
        <taxon>Alteromonadaceae</taxon>
        <taxon>Alginatibacterium</taxon>
    </lineage>
</organism>
<dbReference type="RefSeq" id="WP_120354157.1">
    <property type="nucleotide sequence ID" value="NZ_RAQO01000004.1"/>
</dbReference>
<dbReference type="Proteomes" id="UP000286482">
    <property type="component" value="Unassembled WGS sequence"/>
</dbReference>
<dbReference type="EMBL" id="RAQO01000004">
    <property type="protein sequence ID" value="RKF20153.1"/>
    <property type="molecule type" value="Genomic_DNA"/>
</dbReference>
<evidence type="ECO:0000313" key="2">
    <source>
        <dbReference type="Proteomes" id="UP000286482"/>
    </source>
</evidence>
<reference evidence="1 2" key="1">
    <citation type="submission" date="2018-09" db="EMBL/GenBank/DDBJ databases">
        <authorList>
            <person name="Wang Z."/>
        </authorList>
    </citation>
    <scope>NUCLEOTIDE SEQUENCE [LARGE SCALE GENOMIC DNA]</scope>
    <source>
        <strain evidence="1 2">ALS 81</strain>
    </source>
</reference>
<name>A0A420EHJ8_9ALTE</name>
<evidence type="ECO:0000313" key="1">
    <source>
        <dbReference type="EMBL" id="RKF20153.1"/>
    </source>
</evidence>
<dbReference type="CDD" id="cd00754">
    <property type="entry name" value="Ubl_MoaD"/>
    <property type="match status" value="1"/>
</dbReference>
<dbReference type="Pfam" id="PF02597">
    <property type="entry name" value="ThiS"/>
    <property type="match status" value="1"/>
</dbReference>
<comment type="caution">
    <text evidence="1">The sequence shown here is derived from an EMBL/GenBank/DDBJ whole genome shotgun (WGS) entry which is preliminary data.</text>
</comment>
<dbReference type="InterPro" id="IPR003749">
    <property type="entry name" value="ThiS/MoaD-like"/>
</dbReference>